<evidence type="ECO:0000313" key="2">
    <source>
        <dbReference type="EMBL" id="MEU8135772.1"/>
    </source>
</evidence>
<comment type="caution">
    <text evidence="2">The sequence shown here is derived from an EMBL/GenBank/DDBJ whole genome shotgun (WGS) entry which is preliminary data.</text>
</comment>
<gene>
    <name evidence="2" type="ORF">AB0C36_19910</name>
</gene>
<feature type="region of interest" description="Disordered" evidence="1">
    <location>
        <begin position="51"/>
        <end position="136"/>
    </location>
</feature>
<accession>A0ABV3DKN5</accession>
<protein>
    <recommendedName>
        <fullName evidence="4">SH3 domain-containing protein</fullName>
    </recommendedName>
</protein>
<dbReference type="EMBL" id="JBEZFP010000049">
    <property type="protein sequence ID" value="MEU8135772.1"/>
    <property type="molecule type" value="Genomic_DNA"/>
</dbReference>
<evidence type="ECO:0000256" key="1">
    <source>
        <dbReference type="SAM" id="MobiDB-lite"/>
    </source>
</evidence>
<organism evidence="2 3">
    <name type="scientific">Streptodolium elevatio</name>
    <dbReference type="NCBI Taxonomy" id="3157996"/>
    <lineage>
        <taxon>Bacteria</taxon>
        <taxon>Bacillati</taxon>
        <taxon>Actinomycetota</taxon>
        <taxon>Actinomycetes</taxon>
        <taxon>Kitasatosporales</taxon>
        <taxon>Streptomycetaceae</taxon>
        <taxon>Streptodolium</taxon>
    </lineage>
</organism>
<feature type="compositionally biased region" description="Polar residues" evidence="1">
    <location>
        <begin position="61"/>
        <end position="78"/>
    </location>
</feature>
<evidence type="ECO:0008006" key="4">
    <source>
        <dbReference type="Google" id="ProtNLM"/>
    </source>
</evidence>
<dbReference type="Proteomes" id="UP001551482">
    <property type="component" value="Unassembled WGS sequence"/>
</dbReference>
<reference evidence="2 3" key="1">
    <citation type="submission" date="2024-06" db="EMBL/GenBank/DDBJ databases">
        <title>The Natural Products Discovery Center: Release of the First 8490 Sequenced Strains for Exploring Actinobacteria Biosynthetic Diversity.</title>
        <authorList>
            <person name="Kalkreuter E."/>
            <person name="Kautsar S.A."/>
            <person name="Yang D."/>
            <person name="Bader C.D."/>
            <person name="Teijaro C.N."/>
            <person name="Fluegel L."/>
            <person name="Davis C.M."/>
            <person name="Simpson J.R."/>
            <person name="Lauterbach L."/>
            <person name="Steele A.D."/>
            <person name="Gui C."/>
            <person name="Meng S."/>
            <person name="Li G."/>
            <person name="Viehrig K."/>
            <person name="Ye F."/>
            <person name="Su P."/>
            <person name="Kiefer A.F."/>
            <person name="Nichols A."/>
            <person name="Cepeda A.J."/>
            <person name="Yan W."/>
            <person name="Fan B."/>
            <person name="Jiang Y."/>
            <person name="Adhikari A."/>
            <person name="Zheng C.-J."/>
            <person name="Schuster L."/>
            <person name="Cowan T.M."/>
            <person name="Smanski M.J."/>
            <person name="Chevrette M.G."/>
            <person name="De Carvalho L.P.S."/>
            <person name="Shen B."/>
        </authorList>
    </citation>
    <scope>NUCLEOTIDE SEQUENCE [LARGE SCALE GENOMIC DNA]</scope>
    <source>
        <strain evidence="2 3">NPDC048946</strain>
    </source>
</reference>
<sequence>MPPNWQSVNSYKDRDTLVTVYRPRRSASAGAWVALASVVLLVAVGGGVSDPADGTPPASGESATDSVHTDNTYPSGSTDPDRQNGASGPVTAVVRAPGGLPVRAQADTRAVEVGRAPENSSATVACHTDGPAVSGRSRTSDVWVRMTAANGASGYAPDVWLVTRGDVRSLVPPCPDGSS</sequence>
<keyword evidence="3" id="KW-1185">Reference proteome</keyword>
<dbReference type="RefSeq" id="WP_358355770.1">
    <property type="nucleotide sequence ID" value="NZ_JBEZFP010000049.1"/>
</dbReference>
<evidence type="ECO:0000313" key="3">
    <source>
        <dbReference type="Proteomes" id="UP001551482"/>
    </source>
</evidence>
<proteinExistence type="predicted"/>
<name>A0ABV3DKN5_9ACTN</name>